<dbReference type="Proteomes" id="UP000219338">
    <property type="component" value="Unassembled WGS sequence"/>
</dbReference>
<dbReference type="AlphaFoldDB" id="A0A284QNE9"/>
<comment type="similarity">
    <text evidence="1 2">Belongs to the glycosyl hydrolase 12 (cellulase H) family.</text>
</comment>
<keyword evidence="2" id="KW-0326">Glycosidase</keyword>
<dbReference type="Pfam" id="PF01670">
    <property type="entry name" value="Glyco_hydro_12"/>
    <property type="match status" value="1"/>
</dbReference>
<dbReference type="InterPro" id="IPR013320">
    <property type="entry name" value="ConA-like_dom_sf"/>
</dbReference>
<evidence type="ECO:0000256" key="1">
    <source>
        <dbReference type="ARBA" id="ARBA00005519"/>
    </source>
</evidence>
<dbReference type="STRING" id="47428.A0A284QNE9"/>
<evidence type="ECO:0000256" key="3">
    <source>
        <dbReference type="SAM" id="SignalP"/>
    </source>
</evidence>
<keyword evidence="5" id="KW-1185">Reference proteome</keyword>
<dbReference type="Gene3D" id="2.60.120.180">
    <property type="match status" value="1"/>
</dbReference>
<dbReference type="PANTHER" id="PTHR34002:SF9">
    <property type="entry name" value="XYLOGLUCAN-SPECIFIC ENDO-BETA-1,4-GLUCANASE A"/>
    <property type="match status" value="1"/>
</dbReference>
<evidence type="ECO:0000256" key="2">
    <source>
        <dbReference type="RuleBase" id="RU361163"/>
    </source>
</evidence>
<dbReference type="InterPro" id="IPR002594">
    <property type="entry name" value="GH12"/>
</dbReference>
<dbReference type="GO" id="GO:0000272">
    <property type="term" value="P:polysaccharide catabolic process"/>
    <property type="evidence" value="ECO:0007669"/>
    <property type="project" value="UniProtKB-KW"/>
</dbReference>
<gene>
    <name evidence="4" type="ORF">ARMOST_01206</name>
</gene>
<dbReference type="EMBL" id="FUEG01000001">
    <property type="protein sequence ID" value="SJK97950.1"/>
    <property type="molecule type" value="Genomic_DNA"/>
</dbReference>
<dbReference type="OrthoDB" id="89349at2759"/>
<keyword evidence="2" id="KW-0119">Carbohydrate metabolism</keyword>
<dbReference type="GO" id="GO:0008810">
    <property type="term" value="F:cellulase activity"/>
    <property type="evidence" value="ECO:0007669"/>
    <property type="project" value="InterPro"/>
</dbReference>
<dbReference type="PANTHER" id="PTHR34002">
    <property type="entry name" value="BLR1656 PROTEIN"/>
    <property type="match status" value="1"/>
</dbReference>
<proteinExistence type="inferred from homology"/>
<name>A0A284QNE9_ARMOS</name>
<organism evidence="4 5">
    <name type="scientific">Armillaria ostoyae</name>
    <name type="common">Armillaria root rot fungus</name>
    <dbReference type="NCBI Taxonomy" id="47428"/>
    <lineage>
        <taxon>Eukaryota</taxon>
        <taxon>Fungi</taxon>
        <taxon>Dikarya</taxon>
        <taxon>Basidiomycota</taxon>
        <taxon>Agaricomycotina</taxon>
        <taxon>Agaricomycetes</taxon>
        <taxon>Agaricomycetidae</taxon>
        <taxon>Agaricales</taxon>
        <taxon>Marasmiineae</taxon>
        <taxon>Physalacriaceae</taxon>
        <taxon>Armillaria</taxon>
    </lineage>
</organism>
<reference evidence="5" key="1">
    <citation type="journal article" date="2017" name="Nat. Ecol. Evol.">
        <title>Genome expansion and lineage-specific genetic innovations in the forest pathogenic fungi Armillaria.</title>
        <authorList>
            <person name="Sipos G."/>
            <person name="Prasanna A.N."/>
            <person name="Walter M.C."/>
            <person name="O'Connor E."/>
            <person name="Balint B."/>
            <person name="Krizsan K."/>
            <person name="Kiss B."/>
            <person name="Hess J."/>
            <person name="Varga T."/>
            <person name="Slot J."/>
            <person name="Riley R."/>
            <person name="Boka B."/>
            <person name="Rigling D."/>
            <person name="Barry K."/>
            <person name="Lee J."/>
            <person name="Mihaltcheva S."/>
            <person name="LaButti K."/>
            <person name="Lipzen A."/>
            <person name="Waldron R."/>
            <person name="Moloney N.M."/>
            <person name="Sperisen C."/>
            <person name="Kredics L."/>
            <person name="Vagvoelgyi C."/>
            <person name="Patrignani A."/>
            <person name="Fitzpatrick D."/>
            <person name="Nagy I."/>
            <person name="Doyle S."/>
            <person name="Anderson J.B."/>
            <person name="Grigoriev I.V."/>
            <person name="Gueldener U."/>
            <person name="Muensterkoetter M."/>
            <person name="Nagy L.G."/>
        </authorList>
    </citation>
    <scope>NUCLEOTIDE SEQUENCE [LARGE SCALE GENOMIC DNA]</scope>
    <source>
        <strain evidence="5">C18/9</strain>
    </source>
</reference>
<feature type="chain" id="PRO_5012944700" evidence="3">
    <location>
        <begin position="19"/>
        <end position="241"/>
    </location>
</feature>
<keyword evidence="3" id="KW-0732">Signal</keyword>
<evidence type="ECO:0000313" key="4">
    <source>
        <dbReference type="EMBL" id="SJK97950.1"/>
    </source>
</evidence>
<feature type="signal peptide" evidence="3">
    <location>
        <begin position="1"/>
        <end position="18"/>
    </location>
</feature>
<keyword evidence="2" id="KW-0378">Hydrolase</keyword>
<protein>
    <submittedName>
        <fullName evidence="4">Related to endoglucanase I</fullName>
    </submittedName>
</protein>
<sequence>MLTSSLLVLSALAALASCQTLSGQYDCATSGQYSLCQNLWGSKSGVGSQTSTLISTSGNNISWTTTWNWQNNPNNVKSYANVLSATSKGQQLAAITHAPTTWNWSYLSESSGIRADVSYDIWFGVAPSGTAASTSSSYEIMIWLSGVGGIQPVGSQITSNTAVAGYTWNVWRGPNSNWQVISFVATSEIHNFNVDLKDFFNYLVAQQGVPSTQYVQAIQAGTEPFTGNAQLMTTSYSVSLS</sequence>
<accession>A0A284QNE9</accession>
<dbReference type="OMA" id="FNGCHYT"/>
<dbReference type="InterPro" id="IPR013319">
    <property type="entry name" value="GH11/12"/>
</dbReference>
<keyword evidence="2" id="KW-0624">Polysaccharide degradation</keyword>
<dbReference type="SUPFAM" id="SSF49899">
    <property type="entry name" value="Concanavalin A-like lectins/glucanases"/>
    <property type="match status" value="1"/>
</dbReference>
<evidence type="ECO:0000313" key="5">
    <source>
        <dbReference type="Proteomes" id="UP000219338"/>
    </source>
</evidence>